<dbReference type="OMA" id="INFMAPN"/>
<dbReference type="KEGG" id="ppp:112282077"/>
<gene>
    <name evidence="7" type="primary">LOC112282077</name>
    <name evidence="6" type="ORF">PHYPA_007369</name>
</gene>
<feature type="domain" description="AATF leucine zipper-containing" evidence="5">
    <location>
        <begin position="150"/>
        <end position="283"/>
    </location>
</feature>
<dbReference type="EnsemblPlants" id="Pp3c5_7370V3.1">
    <property type="protein sequence ID" value="Pp3c5_7370V3.1"/>
    <property type="gene ID" value="Pp3c5_7370"/>
</dbReference>
<comment type="similarity">
    <text evidence="1">Belongs to the AATF family.</text>
</comment>
<dbReference type="InterPro" id="IPR025160">
    <property type="entry name" value="AATF"/>
</dbReference>
<dbReference type="AlphaFoldDB" id="A0A2K1KIT0"/>
<evidence type="ECO:0000259" key="5">
    <source>
        <dbReference type="Pfam" id="PF13339"/>
    </source>
</evidence>
<feature type="compositionally biased region" description="Acidic residues" evidence="3">
    <location>
        <begin position="100"/>
        <end position="110"/>
    </location>
</feature>
<dbReference type="OrthoDB" id="5783963at2759"/>
<feature type="coiled-coil region" evidence="2">
    <location>
        <begin position="123"/>
        <end position="151"/>
    </location>
</feature>
<dbReference type="Pfam" id="PF13339">
    <property type="entry name" value="AATF-Che1"/>
    <property type="match status" value="1"/>
</dbReference>
<dbReference type="Gramene" id="Pp3c5_7370V3.2">
    <property type="protein sequence ID" value="Pp3c5_7370V3.2"/>
    <property type="gene ID" value="Pp3c5_7370"/>
</dbReference>
<evidence type="ECO:0000256" key="1">
    <source>
        <dbReference type="ARBA" id="ARBA00008966"/>
    </source>
</evidence>
<reference evidence="6 8" key="1">
    <citation type="journal article" date="2008" name="Science">
        <title>The Physcomitrella genome reveals evolutionary insights into the conquest of land by plants.</title>
        <authorList>
            <person name="Rensing S."/>
            <person name="Lang D."/>
            <person name="Zimmer A."/>
            <person name="Terry A."/>
            <person name="Salamov A."/>
            <person name="Shapiro H."/>
            <person name="Nishiyama T."/>
            <person name="Perroud P.-F."/>
            <person name="Lindquist E."/>
            <person name="Kamisugi Y."/>
            <person name="Tanahashi T."/>
            <person name="Sakakibara K."/>
            <person name="Fujita T."/>
            <person name="Oishi K."/>
            <person name="Shin-I T."/>
            <person name="Kuroki Y."/>
            <person name="Toyoda A."/>
            <person name="Suzuki Y."/>
            <person name="Hashimoto A."/>
            <person name="Yamaguchi K."/>
            <person name="Sugano A."/>
            <person name="Kohara Y."/>
            <person name="Fujiyama A."/>
            <person name="Anterola A."/>
            <person name="Aoki S."/>
            <person name="Ashton N."/>
            <person name="Barbazuk W.B."/>
            <person name="Barker E."/>
            <person name="Bennetzen J."/>
            <person name="Bezanilla M."/>
            <person name="Blankenship R."/>
            <person name="Cho S.H."/>
            <person name="Dutcher S."/>
            <person name="Estelle M."/>
            <person name="Fawcett J.A."/>
            <person name="Gundlach H."/>
            <person name="Hanada K."/>
            <person name="Heyl A."/>
            <person name="Hicks K.A."/>
            <person name="Hugh J."/>
            <person name="Lohr M."/>
            <person name="Mayer K."/>
            <person name="Melkozernov A."/>
            <person name="Murata T."/>
            <person name="Nelson D."/>
            <person name="Pils B."/>
            <person name="Prigge M."/>
            <person name="Reiss B."/>
            <person name="Renner T."/>
            <person name="Rombauts S."/>
            <person name="Rushton P."/>
            <person name="Sanderfoot A."/>
            <person name="Schween G."/>
            <person name="Shiu S.-H."/>
            <person name="Stueber K."/>
            <person name="Theodoulou F.L."/>
            <person name="Tu H."/>
            <person name="Van de Peer Y."/>
            <person name="Verrier P.J."/>
            <person name="Waters E."/>
            <person name="Wood A."/>
            <person name="Yang L."/>
            <person name="Cove D."/>
            <person name="Cuming A."/>
            <person name="Hasebe M."/>
            <person name="Lucas S."/>
            <person name="Mishler D.B."/>
            <person name="Reski R."/>
            <person name="Grigoriev I."/>
            <person name="Quatrano R.S."/>
            <person name="Boore J.L."/>
        </authorList>
    </citation>
    <scope>NUCLEOTIDE SEQUENCE [LARGE SCALE GENOMIC DNA]</scope>
    <source>
        <strain evidence="7 8">cv. Gransden 2004</strain>
    </source>
</reference>
<dbReference type="PANTHER" id="PTHR15565">
    <property type="entry name" value="AATF PROTEIN APOPTOSIS ANTAGONIZING TRANSCRIPTION FACTOR"/>
    <property type="match status" value="1"/>
</dbReference>
<evidence type="ECO:0000313" key="7">
    <source>
        <dbReference type="EnsemblPlants" id="Pp3c5_7370V3.1"/>
    </source>
</evidence>
<evidence type="ECO:0000313" key="8">
    <source>
        <dbReference type="Proteomes" id="UP000006727"/>
    </source>
</evidence>
<reference evidence="6 8" key="2">
    <citation type="journal article" date="2018" name="Plant J.">
        <title>The Physcomitrella patens chromosome-scale assembly reveals moss genome structure and evolution.</title>
        <authorList>
            <person name="Lang D."/>
            <person name="Ullrich K.K."/>
            <person name="Murat F."/>
            <person name="Fuchs J."/>
            <person name="Jenkins J."/>
            <person name="Haas F.B."/>
            <person name="Piednoel M."/>
            <person name="Gundlach H."/>
            <person name="Van Bel M."/>
            <person name="Meyberg R."/>
            <person name="Vives C."/>
            <person name="Morata J."/>
            <person name="Symeonidi A."/>
            <person name="Hiss M."/>
            <person name="Muchero W."/>
            <person name="Kamisugi Y."/>
            <person name="Saleh O."/>
            <person name="Blanc G."/>
            <person name="Decker E.L."/>
            <person name="van Gessel N."/>
            <person name="Grimwood J."/>
            <person name="Hayes R.D."/>
            <person name="Graham S.W."/>
            <person name="Gunter L.E."/>
            <person name="McDaniel S.F."/>
            <person name="Hoernstein S.N.W."/>
            <person name="Larsson A."/>
            <person name="Li F.W."/>
            <person name="Perroud P.F."/>
            <person name="Phillips J."/>
            <person name="Ranjan P."/>
            <person name="Rokshar D.S."/>
            <person name="Rothfels C.J."/>
            <person name="Schneider L."/>
            <person name="Shu S."/>
            <person name="Stevenson D.W."/>
            <person name="Thummler F."/>
            <person name="Tillich M."/>
            <person name="Villarreal Aguilar J.C."/>
            <person name="Widiez T."/>
            <person name="Wong G.K."/>
            <person name="Wymore A."/>
            <person name="Zhang Y."/>
            <person name="Zimmer A.D."/>
            <person name="Quatrano R.S."/>
            <person name="Mayer K.F.X."/>
            <person name="Goodstein D."/>
            <person name="Casacuberta J.M."/>
            <person name="Vandepoele K."/>
            <person name="Reski R."/>
            <person name="Cuming A.C."/>
            <person name="Tuskan G.A."/>
            <person name="Maumus F."/>
            <person name="Salse J."/>
            <person name="Schmutz J."/>
            <person name="Rensing S.A."/>
        </authorList>
    </citation>
    <scope>NUCLEOTIDE SEQUENCE [LARGE SCALE GENOMIC DNA]</scope>
    <source>
        <strain evidence="7 8">cv. Gransden 2004</strain>
    </source>
</reference>
<evidence type="ECO:0008006" key="9">
    <source>
        <dbReference type="Google" id="ProtNLM"/>
    </source>
</evidence>
<evidence type="ECO:0000256" key="2">
    <source>
        <dbReference type="SAM" id="Coils"/>
    </source>
</evidence>
<name>A0A2K1KIT0_PHYPA</name>
<protein>
    <recommendedName>
        <fullName evidence="9">Apoptosis-antagonizing transcription factor C-terminal domain-containing protein</fullName>
    </recommendedName>
</protein>
<dbReference type="GeneID" id="112282077"/>
<feature type="region of interest" description="Disordered" evidence="3">
    <location>
        <begin position="1"/>
        <end position="118"/>
    </location>
</feature>
<dbReference type="EMBL" id="ABEU02000005">
    <property type="protein sequence ID" value="PNR53694.1"/>
    <property type="molecule type" value="Genomic_DNA"/>
</dbReference>
<feature type="compositionally biased region" description="Basic and acidic residues" evidence="3">
    <location>
        <begin position="238"/>
        <end position="249"/>
    </location>
</feature>
<dbReference type="RefSeq" id="XP_024375032.1">
    <property type="nucleotide sequence ID" value="XM_024519264.2"/>
</dbReference>
<evidence type="ECO:0000259" key="4">
    <source>
        <dbReference type="Pfam" id="PF08164"/>
    </source>
</evidence>
<dbReference type="PaxDb" id="3218-PP1S186_46V6.1"/>
<dbReference type="FunCoup" id="A0A2K1KIT0">
    <property type="interactions" value="3441"/>
</dbReference>
<proteinExistence type="inferred from homology"/>
<dbReference type="GO" id="GO:0005730">
    <property type="term" value="C:nucleolus"/>
    <property type="evidence" value="ECO:0000318"/>
    <property type="project" value="GO_Central"/>
</dbReference>
<dbReference type="Gramene" id="Pp3c5_7370V3.1">
    <property type="protein sequence ID" value="Pp3c5_7370V3.1"/>
    <property type="gene ID" value="Pp3c5_7370"/>
</dbReference>
<keyword evidence="8" id="KW-1185">Reference proteome</keyword>
<dbReference type="EnsemblPlants" id="Pp3c5_7370V3.2">
    <property type="protein sequence ID" value="Pp3c5_7370V3.2"/>
    <property type="gene ID" value="Pp3c5_7370"/>
</dbReference>
<accession>A0A2K1KIT0</accession>
<dbReference type="Proteomes" id="UP000006727">
    <property type="component" value="Chromosome 5"/>
</dbReference>
<dbReference type="InterPro" id="IPR012617">
    <property type="entry name" value="AATF_C"/>
</dbReference>
<dbReference type="Pfam" id="PF08164">
    <property type="entry name" value="TRAUB"/>
    <property type="match status" value="1"/>
</dbReference>
<evidence type="ECO:0000256" key="3">
    <source>
        <dbReference type="SAM" id="MobiDB-lite"/>
    </source>
</evidence>
<keyword evidence="2" id="KW-0175">Coiled coil</keyword>
<organism evidence="6">
    <name type="scientific">Physcomitrium patens</name>
    <name type="common">Spreading-leaved earth moss</name>
    <name type="synonym">Physcomitrella patens</name>
    <dbReference type="NCBI Taxonomy" id="3218"/>
    <lineage>
        <taxon>Eukaryota</taxon>
        <taxon>Viridiplantae</taxon>
        <taxon>Streptophyta</taxon>
        <taxon>Embryophyta</taxon>
        <taxon>Bryophyta</taxon>
        <taxon>Bryophytina</taxon>
        <taxon>Bryopsida</taxon>
        <taxon>Funariidae</taxon>
        <taxon>Funariales</taxon>
        <taxon>Funariaceae</taxon>
        <taxon>Physcomitrium</taxon>
    </lineage>
</organism>
<evidence type="ECO:0000313" key="6">
    <source>
        <dbReference type="EMBL" id="PNR53694.1"/>
    </source>
</evidence>
<dbReference type="InterPro" id="IPR039223">
    <property type="entry name" value="AATF/Bfr2"/>
</dbReference>
<dbReference type="STRING" id="3218.A0A2K1KIT0"/>
<dbReference type="PANTHER" id="PTHR15565:SF0">
    <property type="entry name" value="PROTEIN AATF"/>
    <property type="match status" value="1"/>
</dbReference>
<reference evidence="7" key="3">
    <citation type="submission" date="2020-12" db="UniProtKB">
        <authorList>
            <consortium name="EnsemblPlants"/>
        </authorList>
    </citation>
    <scope>IDENTIFICATION</scope>
</reference>
<feature type="region of interest" description="Disordered" evidence="3">
    <location>
        <begin position="235"/>
        <end position="254"/>
    </location>
</feature>
<sequence>MGRSRVADDDVAMGESEEEAQHLNAYSSDEDEDSKFDEAIHLNEDGRLRMRSDITMEGPAYAGRKSSRSAVFESTDEKKLQAEENATSEDEGEGGSVGNDDSDDEDDDDNGDLHLLGNTDYELDREYEELRKQEEELVNKLKRKRSEDQGKGDSVRHQKVLWDRALEMRISMQKLLTGANLLPQLQGKQELCKSNSDCKKAYDSLTKSAVAALNCFLELKDALIENNSAIAETGATQEDGKKKESKTEDAADGSSDSLWKRMDIIYSSITPYRNSSVDRWQRKTQLATGAAAVKGRFQAFNQSISQQLTNALRNPDQLVESIRSTQSKEQETPGLVDNSGALVATTDGTNEQESAPVVDDSEFYQQLLVEFLESSNPGALGGIQRRQHTKKRKIVDRRASKGRKIRYNVLEPLVNFMAPEPMELPPMASKLFANLFGQRSTPVS</sequence>
<feature type="compositionally biased region" description="Basic and acidic residues" evidence="3">
    <location>
        <begin position="36"/>
        <end position="54"/>
    </location>
</feature>
<feature type="compositionally biased region" description="Acidic residues" evidence="3">
    <location>
        <begin position="9"/>
        <end position="18"/>
    </location>
</feature>
<feature type="domain" description="Apoptosis-antagonizing transcription factor C-terminal" evidence="4">
    <location>
        <begin position="364"/>
        <end position="436"/>
    </location>
</feature>